<sequence length="63" mass="6350">MPRRAVPERRDVHLVRVTVLAVIGLVVALCLPSVGRDSAGGAGGLDRCFGCVGAGGGGPPRDL</sequence>
<evidence type="ECO:0000313" key="2">
    <source>
        <dbReference type="EMBL" id="XDQ12010.1"/>
    </source>
</evidence>
<dbReference type="EMBL" id="CP163432">
    <property type="protein sequence ID" value="XDQ12010.1"/>
    <property type="molecule type" value="Genomic_DNA"/>
</dbReference>
<dbReference type="RefSeq" id="WP_369272204.1">
    <property type="nucleotide sequence ID" value="NZ_CP163432.1"/>
</dbReference>
<reference evidence="2" key="1">
    <citation type="submission" date="2024-07" db="EMBL/GenBank/DDBJ databases">
        <authorList>
            <person name="Yu S.T."/>
        </authorList>
    </citation>
    <scope>NUCLEOTIDE SEQUENCE</scope>
    <source>
        <strain evidence="2">R11</strain>
    </source>
</reference>
<feature type="transmembrane region" description="Helical" evidence="1">
    <location>
        <begin position="12"/>
        <end position="34"/>
    </location>
</feature>
<keyword evidence="1" id="KW-0812">Transmembrane</keyword>
<dbReference type="AlphaFoldDB" id="A0AB39N086"/>
<gene>
    <name evidence="2" type="ORF">AB5J55_21345</name>
</gene>
<protein>
    <submittedName>
        <fullName evidence="2">Uncharacterized protein</fullName>
    </submittedName>
</protein>
<accession>A0AB39N086</accession>
<organism evidence="2">
    <name type="scientific">Streptomyces sp. R11</name>
    <dbReference type="NCBI Taxonomy" id="3238625"/>
    <lineage>
        <taxon>Bacteria</taxon>
        <taxon>Bacillati</taxon>
        <taxon>Actinomycetota</taxon>
        <taxon>Actinomycetes</taxon>
        <taxon>Kitasatosporales</taxon>
        <taxon>Streptomycetaceae</taxon>
        <taxon>Streptomyces</taxon>
    </lineage>
</organism>
<name>A0AB39N086_9ACTN</name>
<proteinExistence type="predicted"/>
<evidence type="ECO:0000256" key="1">
    <source>
        <dbReference type="SAM" id="Phobius"/>
    </source>
</evidence>
<keyword evidence="1" id="KW-0472">Membrane</keyword>
<keyword evidence="1" id="KW-1133">Transmembrane helix</keyword>